<dbReference type="PANTHER" id="PTHR43779">
    <property type="entry name" value="DIOXYGENASE RV0097-RELATED"/>
    <property type="match status" value="1"/>
</dbReference>
<dbReference type="AlphaFoldDB" id="A0A194XG11"/>
<name>A0A194XG11_MOLSC</name>
<dbReference type="InterPro" id="IPR042098">
    <property type="entry name" value="TauD-like_sf"/>
</dbReference>
<dbReference type="PANTHER" id="PTHR43779:SF3">
    <property type="entry name" value="(3R)-3-[(CARBOXYMETHYL)AMINO]FATTY ACID OXYGENASE_DECARBOXYLASE"/>
    <property type="match status" value="1"/>
</dbReference>
<evidence type="ECO:0000256" key="2">
    <source>
        <dbReference type="ARBA" id="ARBA00022723"/>
    </source>
</evidence>
<organism evidence="7 8">
    <name type="scientific">Mollisia scopiformis</name>
    <name type="common">Conifer needle endophyte fungus</name>
    <name type="synonym">Phialocephala scopiformis</name>
    <dbReference type="NCBI Taxonomy" id="149040"/>
    <lineage>
        <taxon>Eukaryota</taxon>
        <taxon>Fungi</taxon>
        <taxon>Dikarya</taxon>
        <taxon>Ascomycota</taxon>
        <taxon>Pezizomycotina</taxon>
        <taxon>Leotiomycetes</taxon>
        <taxon>Helotiales</taxon>
        <taxon>Mollisiaceae</taxon>
        <taxon>Mollisia</taxon>
    </lineage>
</organism>
<keyword evidence="5" id="KW-0408">Iron</keyword>
<dbReference type="Proteomes" id="UP000070700">
    <property type="component" value="Unassembled WGS sequence"/>
</dbReference>
<dbReference type="GO" id="GO:0051213">
    <property type="term" value="F:dioxygenase activity"/>
    <property type="evidence" value="ECO:0007669"/>
    <property type="project" value="UniProtKB-KW"/>
</dbReference>
<gene>
    <name evidence="7" type="ORF">LY89DRAFT_706021</name>
</gene>
<dbReference type="InterPro" id="IPR003819">
    <property type="entry name" value="TauD/TfdA-like"/>
</dbReference>
<keyword evidence="4" id="KW-0560">Oxidoreductase</keyword>
<evidence type="ECO:0000256" key="1">
    <source>
        <dbReference type="ARBA" id="ARBA00005896"/>
    </source>
</evidence>
<feature type="domain" description="TauD/TfdA-like" evidence="6">
    <location>
        <begin position="9"/>
        <end position="266"/>
    </location>
</feature>
<reference evidence="7 8" key="1">
    <citation type="submission" date="2015-10" db="EMBL/GenBank/DDBJ databases">
        <title>Full genome of DAOMC 229536 Phialocephala scopiformis, a fungal endophyte of spruce producing the potent anti-insectan compound rugulosin.</title>
        <authorList>
            <consortium name="DOE Joint Genome Institute"/>
            <person name="Walker A.K."/>
            <person name="Frasz S.L."/>
            <person name="Seifert K.A."/>
            <person name="Miller J.D."/>
            <person name="Mondo S.J."/>
            <person name="Labutti K."/>
            <person name="Lipzen A."/>
            <person name="Dockter R."/>
            <person name="Kennedy M."/>
            <person name="Grigoriev I.V."/>
            <person name="Spatafora J.W."/>
        </authorList>
    </citation>
    <scope>NUCLEOTIDE SEQUENCE [LARGE SCALE GENOMIC DNA]</scope>
    <source>
        <strain evidence="7 8">CBS 120377</strain>
    </source>
</reference>
<evidence type="ECO:0000259" key="6">
    <source>
        <dbReference type="Pfam" id="PF02668"/>
    </source>
</evidence>
<protein>
    <submittedName>
        <fullName evidence="7">Clavaminate synthase-like protein</fullName>
    </submittedName>
</protein>
<dbReference type="GO" id="GO:0046872">
    <property type="term" value="F:metal ion binding"/>
    <property type="evidence" value="ECO:0007669"/>
    <property type="project" value="UniProtKB-KW"/>
</dbReference>
<dbReference type="InParanoid" id="A0A194XG11"/>
<sequence length="289" mass="33132">MPRNPKAIQQALIHLQNRHAVFIFRNTNLNNDRQVSFSKQLGELEINHSWGGSERVGSEYLFDVSNLEADGGLVKKDSRRWHHALGNALWHTDSSFNQHRSKYSLLLSHTPSNSSDSNTFFADTRLAFHDLPEEKKAYLRTLIVEHSLWHSRKLDSPTIYHSPTADELVKKPPSCHKLVQLSPSGEQETLFLAAHAKRVFLPSGNEVEDSQKLVWDLIQWCAQEKYVFAAEWRESGTLMWWDNRQCMHRASGYSEGMGRRDVRRATVVDDGREAWGMGEEVIGRLGLRG</sequence>
<evidence type="ECO:0000256" key="5">
    <source>
        <dbReference type="ARBA" id="ARBA00023004"/>
    </source>
</evidence>
<keyword evidence="2" id="KW-0479">Metal-binding</keyword>
<dbReference type="SUPFAM" id="SSF51197">
    <property type="entry name" value="Clavaminate synthase-like"/>
    <property type="match status" value="1"/>
</dbReference>
<keyword evidence="8" id="KW-1185">Reference proteome</keyword>
<dbReference type="RefSeq" id="XP_018073490.1">
    <property type="nucleotide sequence ID" value="XM_018217493.1"/>
</dbReference>
<dbReference type="KEGG" id="psco:LY89DRAFT_706021"/>
<dbReference type="GeneID" id="28827219"/>
<evidence type="ECO:0000256" key="4">
    <source>
        <dbReference type="ARBA" id="ARBA00023002"/>
    </source>
</evidence>
<dbReference type="OrthoDB" id="5818554at2759"/>
<dbReference type="Gene3D" id="3.60.130.10">
    <property type="entry name" value="Clavaminate synthase-like"/>
    <property type="match status" value="1"/>
</dbReference>
<dbReference type="InterPro" id="IPR051178">
    <property type="entry name" value="TfdA_dioxygenase"/>
</dbReference>
<evidence type="ECO:0000313" key="7">
    <source>
        <dbReference type="EMBL" id="KUJ19135.1"/>
    </source>
</evidence>
<comment type="similarity">
    <text evidence="1">Belongs to the TfdA dioxygenase family.</text>
</comment>
<evidence type="ECO:0000256" key="3">
    <source>
        <dbReference type="ARBA" id="ARBA00022964"/>
    </source>
</evidence>
<keyword evidence="3" id="KW-0223">Dioxygenase</keyword>
<dbReference type="EMBL" id="KQ947411">
    <property type="protein sequence ID" value="KUJ19135.1"/>
    <property type="molecule type" value="Genomic_DNA"/>
</dbReference>
<proteinExistence type="inferred from homology"/>
<dbReference type="Pfam" id="PF02668">
    <property type="entry name" value="TauD"/>
    <property type="match status" value="1"/>
</dbReference>
<accession>A0A194XG11</accession>
<evidence type="ECO:0000313" key="8">
    <source>
        <dbReference type="Proteomes" id="UP000070700"/>
    </source>
</evidence>